<dbReference type="InterPro" id="IPR035924">
    <property type="entry name" value="FlaG-like_sf"/>
</dbReference>
<protein>
    <recommendedName>
        <fullName evidence="3">Flagellar protein FlaG</fullName>
    </recommendedName>
</protein>
<reference evidence="2" key="1">
    <citation type="submission" date="2018-05" db="EMBL/GenBank/DDBJ databases">
        <authorList>
            <person name="Lanie J.A."/>
            <person name="Ng W.-L."/>
            <person name="Kazmierczak K.M."/>
            <person name="Andrzejewski T.M."/>
            <person name="Davidsen T.M."/>
            <person name="Wayne K.J."/>
            <person name="Tettelin H."/>
            <person name="Glass J.I."/>
            <person name="Rusch D."/>
            <person name="Podicherti R."/>
            <person name="Tsui H.-C.T."/>
            <person name="Winkler M.E."/>
        </authorList>
    </citation>
    <scope>NUCLEOTIDE SEQUENCE</scope>
</reference>
<feature type="region of interest" description="Disordered" evidence="1">
    <location>
        <begin position="36"/>
        <end position="59"/>
    </location>
</feature>
<gene>
    <name evidence="2" type="ORF">METZ01_LOCUS255516</name>
</gene>
<sequence length="118" mass="13468">MSTPIPFDTYEQRLIDNNVIKPKGIKIGFVESNARSITKNESTPDEAQGSATGKMQSSRIDSINRKVDYHIEQDSNELVIKIRDKETGEIIKQIPEEEFLRLTNRISDFNKSILDQTV</sequence>
<dbReference type="PANTHER" id="PTHR37166:SF1">
    <property type="entry name" value="PROTEIN FLAG"/>
    <property type="match status" value="1"/>
</dbReference>
<proteinExistence type="predicted"/>
<dbReference type="AlphaFoldDB" id="A0A382ITX7"/>
<dbReference type="SUPFAM" id="SSF160214">
    <property type="entry name" value="FlaG-like"/>
    <property type="match status" value="1"/>
</dbReference>
<dbReference type="EMBL" id="UINC01069351">
    <property type="protein sequence ID" value="SVC02662.1"/>
    <property type="molecule type" value="Genomic_DNA"/>
</dbReference>
<evidence type="ECO:0000313" key="2">
    <source>
        <dbReference type="EMBL" id="SVC02662.1"/>
    </source>
</evidence>
<name>A0A382ITX7_9ZZZZ</name>
<dbReference type="PANTHER" id="PTHR37166">
    <property type="entry name" value="PROTEIN FLAG"/>
    <property type="match status" value="1"/>
</dbReference>
<evidence type="ECO:0008006" key="3">
    <source>
        <dbReference type="Google" id="ProtNLM"/>
    </source>
</evidence>
<evidence type="ECO:0000256" key="1">
    <source>
        <dbReference type="SAM" id="MobiDB-lite"/>
    </source>
</evidence>
<accession>A0A382ITX7</accession>
<feature type="compositionally biased region" description="Polar residues" evidence="1">
    <location>
        <begin position="49"/>
        <end position="59"/>
    </location>
</feature>
<dbReference type="InterPro" id="IPR005186">
    <property type="entry name" value="FlaG"/>
</dbReference>
<dbReference type="Pfam" id="PF03646">
    <property type="entry name" value="FlaG"/>
    <property type="match status" value="1"/>
</dbReference>
<dbReference type="Gene3D" id="3.30.160.170">
    <property type="entry name" value="FlaG-like"/>
    <property type="match status" value="1"/>
</dbReference>
<organism evidence="2">
    <name type="scientific">marine metagenome</name>
    <dbReference type="NCBI Taxonomy" id="408172"/>
    <lineage>
        <taxon>unclassified sequences</taxon>
        <taxon>metagenomes</taxon>
        <taxon>ecological metagenomes</taxon>
    </lineage>
</organism>